<dbReference type="eggNOG" id="COG2226">
    <property type="taxonomic scope" value="Bacteria"/>
</dbReference>
<reference evidence="1 2" key="1">
    <citation type="journal article" date="2013" name="Genome Announc.">
        <title>Draft Genome Sequence of Arcticibacter svalbardensis Strain MN12-7T, a Member of the Family Sphingobacteriaceae Isolated from an Arctic Soil Sample.</title>
        <authorList>
            <person name="Shivaji S."/>
            <person name="Ara S."/>
            <person name="Prasad S."/>
            <person name="Manasa B.P."/>
            <person name="Begum Z."/>
            <person name="Singh A."/>
            <person name="Kumar Pinnaka A."/>
        </authorList>
    </citation>
    <scope>NUCLEOTIDE SEQUENCE [LARGE SCALE GENOMIC DNA]</scope>
    <source>
        <strain evidence="1 2">MN12-7</strain>
    </source>
</reference>
<gene>
    <name evidence="1" type="ORF">ADIARSV_1326</name>
</gene>
<name>R9GUH1_9SPHI</name>
<comment type="caution">
    <text evidence="1">The sequence shown here is derived from an EMBL/GenBank/DDBJ whole genome shotgun (WGS) entry which is preliminary data.</text>
</comment>
<evidence type="ECO:0000313" key="1">
    <source>
        <dbReference type="EMBL" id="EOR95507.1"/>
    </source>
</evidence>
<dbReference type="EMBL" id="AQPN01000049">
    <property type="protein sequence ID" value="EOR95507.1"/>
    <property type="molecule type" value="Genomic_DNA"/>
</dbReference>
<sequence>MVTQFEQIREQQKQSWNKFSSGWNKWNTFMMAFLGPIGESIISSLDLKDSCRHV</sequence>
<keyword evidence="2" id="KW-1185">Reference proteome</keyword>
<dbReference type="AlphaFoldDB" id="R9GUH1"/>
<proteinExistence type="predicted"/>
<dbReference type="OrthoDB" id="9795634at2"/>
<dbReference type="Proteomes" id="UP000014174">
    <property type="component" value="Unassembled WGS sequence"/>
</dbReference>
<dbReference type="STRING" id="1150600.ADIARSV_1326"/>
<evidence type="ECO:0000313" key="2">
    <source>
        <dbReference type="Proteomes" id="UP000014174"/>
    </source>
</evidence>
<protein>
    <submittedName>
        <fullName evidence="1">Uncharacterized protein</fullName>
    </submittedName>
</protein>
<dbReference type="RefSeq" id="WP_016194567.1">
    <property type="nucleotide sequence ID" value="NZ_AQPN01000049.1"/>
</dbReference>
<accession>R9GUH1</accession>
<organism evidence="1 2">
    <name type="scientific">Arcticibacter svalbardensis MN12-7</name>
    <dbReference type="NCBI Taxonomy" id="1150600"/>
    <lineage>
        <taxon>Bacteria</taxon>
        <taxon>Pseudomonadati</taxon>
        <taxon>Bacteroidota</taxon>
        <taxon>Sphingobacteriia</taxon>
        <taxon>Sphingobacteriales</taxon>
        <taxon>Sphingobacteriaceae</taxon>
        <taxon>Arcticibacter</taxon>
    </lineage>
</organism>